<dbReference type="SUPFAM" id="SSF51735">
    <property type="entry name" value="NAD(P)-binding Rossmann-fold domains"/>
    <property type="match status" value="1"/>
</dbReference>
<reference evidence="3 4" key="1">
    <citation type="submission" date="2024-07" db="EMBL/GenBank/DDBJ databases">
        <authorList>
            <person name="Yun M."/>
        </authorList>
    </citation>
    <scope>NUCLEOTIDE SEQUENCE [LARGE SCALE GENOMIC DNA]</scope>
    <source>
        <strain evidence="3 4">MS01</strain>
    </source>
</reference>
<evidence type="ECO:0000313" key="4">
    <source>
        <dbReference type="Proteomes" id="UP001556617"/>
    </source>
</evidence>
<proteinExistence type="inferred from homology"/>
<protein>
    <submittedName>
        <fullName evidence="3">SDR family NAD(P)-dependent oxidoreductase</fullName>
        <ecNumber evidence="3">1.1.1.-</ecNumber>
    </submittedName>
</protein>
<sequence length="237" mass="25864">MKINIESRCVLVTGSSGDIALPFISSLLKENIKVIGLDKVPSKIDNPLYVHKTVDLSKLEQLEHMLNDIPDLGSIDSVIHLSGIYLNKSLEWYRPATIEAVFAINVISIMEILQRILSDTSSALNNVILVSSTGATTGSRDPAYAASKSAINGLGKSLSRSLSSRGIRVNIVSPGIIDTQMSRHAQSDFQIQEHVKETLSKRIGYATDISNFLLFLLTKESEYLSAQNIHINGGLTI</sequence>
<dbReference type="EMBL" id="JBFPER010000001">
    <property type="protein sequence ID" value="MEX0381566.1"/>
    <property type="molecule type" value="Genomic_DNA"/>
</dbReference>
<keyword evidence="2 3" id="KW-0560">Oxidoreductase</keyword>
<dbReference type="Proteomes" id="UP001556617">
    <property type="component" value="Unassembled WGS sequence"/>
</dbReference>
<dbReference type="PANTHER" id="PTHR42760">
    <property type="entry name" value="SHORT-CHAIN DEHYDROGENASES/REDUCTASES FAMILY MEMBER"/>
    <property type="match status" value="1"/>
</dbReference>
<dbReference type="PRINTS" id="PR00081">
    <property type="entry name" value="GDHRDH"/>
</dbReference>
<name>A0ABV3S5H2_9LACO</name>
<dbReference type="Gene3D" id="3.40.50.720">
    <property type="entry name" value="NAD(P)-binding Rossmann-like Domain"/>
    <property type="match status" value="1"/>
</dbReference>
<accession>A0ABV3S5H2</accession>
<dbReference type="InterPro" id="IPR036291">
    <property type="entry name" value="NAD(P)-bd_dom_sf"/>
</dbReference>
<evidence type="ECO:0000256" key="1">
    <source>
        <dbReference type="ARBA" id="ARBA00006484"/>
    </source>
</evidence>
<evidence type="ECO:0000313" key="3">
    <source>
        <dbReference type="EMBL" id="MEX0381566.1"/>
    </source>
</evidence>
<dbReference type="Pfam" id="PF13561">
    <property type="entry name" value="adh_short_C2"/>
    <property type="match status" value="1"/>
</dbReference>
<dbReference type="PROSITE" id="PS00061">
    <property type="entry name" value="ADH_SHORT"/>
    <property type="match status" value="1"/>
</dbReference>
<dbReference type="InterPro" id="IPR020904">
    <property type="entry name" value="Sc_DH/Rdtase_CS"/>
</dbReference>
<comment type="caution">
    <text evidence="3">The sequence shown here is derived from an EMBL/GenBank/DDBJ whole genome shotgun (WGS) entry which is preliminary data.</text>
</comment>
<dbReference type="InterPro" id="IPR002347">
    <property type="entry name" value="SDR_fam"/>
</dbReference>
<evidence type="ECO:0000256" key="2">
    <source>
        <dbReference type="ARBA" id="ARBA00023002"/>
    </source>
</evidence>
<comment type="similarity">
    <text evidence="1">Belongs to the short-chain dehydrogenases/reductases (SDR) family.</text>
</comment>
<dbReference type="PANTHER" id="PTHR42760:SF133">
    <property type="entry name" value="3-OXOACYL-[ACYL-CARRIER-PROTEIN] REDUCTASE"/>
    <property type="match status" value="1"/>
</dbReference>
<dbReference type="EC" id="1.1.1.-" evidence="3"/>
<dbReference type="GO" id="GO:0016491">
    <property type="term" value="F:oxidoreductase activity"/>
    <property type="evidence" value="ECO:0007669"/>
    <property type="project" value="UniProtKB-KW"/>
</dbReference>
<gene>
    <name evidence="3" type="ORF">AB3K24_09525</name>
</gene>
<dbReference type="CDD" id="cd05233">
    <property type="entry name" value="SDR_c"/>
    <property type="match status" value="1"/>
</dbReference>
<organism evidence="3 4">
    <name type="scientific">Leuconostoc aquikimchii</name>
    <dbReference type="NCBI Taxonomy" id="3236804"/>
    <lineage>
        <taxon>Bacteria</taxon>
        <taxon>Bacillati</taxon>
        <taxon>Bacillota</taxon>
        <taxon>Bacilli</taxon>
        <taxon>Lactobacillales</taxon>
        <taxon>Lactobacillaceae</taxon>
        <taxon>Leuconostoc</taxon>
    </lineage>
</organism>
<keyword evidence="4" id="KW-1185">Reference proteome</keyword>
<dbReference type="RefSeq" id="WP_367975374.1">
    <property type="nucleotide sequence ID" value="NZ_JBFPEQ010000001.1"/>
</dbReference>